<feature type="domain" description="HTH asnC-type" evidence="6">
    <location>
        <begin position="183"/>
        <end position="221"/>
    </location>
</feature>
<evidence type="ECO:0000313" key="8">
    <source>
        <dbReference type="Proteomes" id="UP001501442"/>
    </source>
</evidence>
<dbReference type="Pfam" id="PF13404">
    <property type="entry name" value="HTH_AsnC-type"/>
    <property type="match status" value="2"/>
</dbReference>
<proteinExistence type="predicted"/>
<organism evidence="7 8">
    <name type="scientific">Actinoallomurus vinaceus</name>
    <dbReference type="NCBI Taxonomy" id="1080074"/>
    <lineage>
        <taxon>Bacteria</taxon>
        <taxon>Bacillati</taxon>
        <taxon>Actinomycetota</taxon>
        <taxon>Actinomycetes</taxon>
        <taxon>Streptosporangiales</taxon>
        <taxon>Thermomonosporaceae</taxon>
        <taxon>Actinoallomurus</taxon>
    </lineage>
</organism>
<keyword evidence="2" id="KW-0238">DNA-binding</keyword>
<dbReference type="RefSeq" id="WP_345432568.1">
    <property type="nucleotide sequence ID" value="NZ_BAABHK010000005.1"/>
</dbReference>
<dbReference type="InterPro" id="IPR019887">
    <property type="entry name" value="Tscrpt_reg_AsnC/Lrp_C"/>
</dbReference>
<dbReference type="Gene3D" id="3.30.70.920">
    <property type="match status" value="2"/>
</dbReference>
<dbReference type="SMART" id="SM00344">
    <property type="entry name" value="HTH_ASNC"/>
    <property type="match status" value="2"/>
</dbReference>
<dbReference type="InterPro" id="IPR000485">
    <property type="entry name" value="AsnC-type_HTH_dom"/>
</dbReference>
<evidence type="ECO:0000256" key="1">
    <source>
        <dbReference type="ARBA" id="ARBA00023015"/>
    </source>
</evidence>
<keyword evidence="3" id="KW-0804">Transcription</keyword>
<evidence type="ECO:0000259" key="5">
    <source>
        <dbReference type="Pfam" id="PF01037"/>
    </source>
</evidence>
<accession>A0ABP8UC93</accession>
<dbReference type="Gene3D" id="1.10.10.10">
    <property type="entry name" value="Winged helix-like DNA-binding domain superfamily/Winged helix DNA-binding domain"/>
    <property type="match status" value="2"/>
</dbReference>
<evidence type="ECO:0000256" key="2">
    <source>
        <dbReference type="ARBA" id="ARBA00023125"/>
    </source>
</evidence>
<dbReference type="SUPFAM" id="SSF46785">
    <property type="entry name" value="Winged helix' DNA-binding domain"/>
    <property type="match status" value="2"/>
</dbReference>
<dbReference type="InterPro" id="IPR011008">
    <property type="entry name" value="Dimeric_a/b-barrel"/>
</dbReference>
<dbReference type="PANTHER" id="PTHR30154:SF34">
    <property type="entry name" value="TRANSCRIPTIONAL REGULATOR AZLB"/>
    <property type="match status" value="1"/>
</dbReference>
<reference evidence="8" key="1">
    <citation type="journal article" date="2019" name="Int. J. Syst. Evol. Microbiol.">
        <title>The Global Catalogue of Microorganisms (GCM) 10K type strain sequencing project: providing services to taxonomists for standard genome sequencing and annotation.</title>
        <authorList>
            <consortium name="The Broad Institute Genomics Platform"/>
            <consortium name="The Broad Institute Genome Sequencing Center for Infectious Disease"/>
            <person name="Wu L."/>
            <person name="Ma J."/>
        </authorList>
    </citation>
    <scope>NUCLEOTIDE SEQUENCE [LARGE SCALE GENOMIC DNA]</scope>
    <source>
        <strain evidence="8">JCM 17939</strain>
    </source>
</reference>
<sequence length="345" mass="37882">MRTQDSAAELDELDRQLVHALQIHPRAPWRLVGEVLGVDPVTVSRRWRRLESRGLAWVTAYPRLTDAQHAVTAVVEIETEAGAADRVAAELAAGARVVTIKHTTGARDLVVTVQATDLDSLASHLTRDVSAVPGVRATRTHLATLVPAEGSRWRLRSLDRDQRARMEQAAPDPRRRPAGPWQEVDARLLSLLGTDGRMPIGDLAARTGTSMTTVRRRLDALIGSRVNLRCDLSRPVSGWPVSAVYFGSVPAERAGEATEALARIPEVRSCGIYAGPHNLIIDAWLRGLADVYAFEAHLSGKIARLDVHDRCVVLRTSKHMGRLLGRDGRCVRTVPIDLWPAEQQP</sequence>
<gene>
    <name evidence="7" type="ORF">GCM10023196_041590</name>
</gene>
<evidence type="ECO:0000256" key="3">
    <source>
        <dbReference type="ARBA" id="ARBA00023163"/>
    </source>
</evidence>
<keyword evidence="8" id="KW-1185">Reference proteome</keyword>
<evidence type="ECO:0000256" key="4">
    <source>
        <dbReference type="SAM" id="MobiDB-lite"/>
    </source>
</evidence>
<dbReference type="InterPro" id="IPR019888">
    <property type="entry name" value="Tscrpt_reg_AsnC-like"/>
</dbReference>
<dbReference type="EMBL" id="BAABHK010000005">
    <property type="protein sequence ID" value="GAA4627814.1"/>
    <property type="molecule type" value="Genomic_DNA"/>
</dbReference>
<name>A0ABP8UC93_9ACTN</name>
<evidence type="ECO:0000313" key="7">
    <source>
        <dbReference type="EMBL" id="GAA4627814.1"/>
    </source>
</evidence>
<feature type="domain" description="Transcription regulator AsnC/Lrp ligand binding" evidence="5">
    <location>
        <begin position="75"/>
        <end position="143"/>
    </location>
</feature>
<dbReference type="Pfam" id="PF01037">
    <property type="entry name" value="AsnC_trans_reg"/>
    <property type="match status" value="1"/>
</dbReference>
<dbReference type="InterPro" id="IPR036388">
    <property type="entry name" value="WH-like_DNA-bd_sf"/>
</dbReference>
<dbReference type="Proteomes" id="UP001501442">
    <property type="component" value="Unassembled WGS sequence"/>
</dbReference>
<protein>
    <submittedName>
        <fullName evidence="7">Lrp/AsnC family transcriptional regulator</fullName>
    </submittedName>
</protein>
<feature type="region of interest" description="Disordered" evidence="4">
    <location>
        <begin position="159"/>
        <end position="179"/>
    </location>
</feature>
<comment type="caution">
    <text evidence="7">The sequence shown here is derived from an EMBL/GenBank/DDBJ whole genome shotgun (WGS) entry which is preliminary data.</text>
</comment>
<keyword evidence="1" id="KW-0805">Transcription regulation</keyword>
<dbReference type="PRINTS" id="PR00033">
    <property type="entry name" value="HTHASNC"/>
</dbReference>
<dbReference type="PANTHER" id="PTHR30154">
    <property type="entry name" value="LEUCINE-RESPONSIVE REGULATORY PROTEIN"/>
    <property type="match status" value="1"/>
</dbReference>
<evidence type="ECO:0000259" key="6">
    <source>
        <dbReference type="Pfam" id="PF13404"/>
    </source>
</evidence>
<dbReference type="SUPFAM" id="SSF54909">
    <property type="entry name" value="Dimeric alpha+beta barrel"/>
    <property type="match status" value="1"/>
</dbReference>
<feature type="domain" description="HTH asnC-type" evidence="6">
    <location>
        <begin position="10"/>
        <end position="51"/>
    </location>
</feature>
<dbReference type="InterPro" id="IPR036390">
    <property type="entry name" value="WH_DNA-bd_sf"/>
</dbReference>